<name>A0A1G7D6K4_9BURK</name>
<dbReference type="Pfam" id="PF00012">
    <property type="entry name" value="HSP70"/>
    <property type="match status" value="1"/>
</dbReference>
<dbReference type="STRING" id="416944.SAMN05421548_15312"/>
<evidence type="ECO:0000313" key="4">
    <source>
        <dbReference type="Proteomes" id="UP000198908"/>
    </source>
</evidence>
<keyword evidence="4" id="KW-1185">Reference proteome</keyword>
<keyword evidence="1" id="KW-0547">Nucleotide-binding</keyword>
<evidence type="ECO:0000256" key="2">
    <source>
        <dbReference type="ARBA" id="ARBA00022840"/>
    </source>
</evidence>
<evidence type="ECO:0000256" key="1">
    <source>
        <dbReference type="ARBA" id="ARBA00022741"/>
    </source>
</evidence>
<dbReference type="EMBL" id="FMYQ01000053">
    <property type="protein sequence ID" value="SDE47139.1"/>
    <property type="molecule type" value="Genomic_DNA"/>
</dbReference>
<dbReference type="InterPro" id="IPR013126">
    <property type="entry name" value="Hsp_70_fam"/>
</dbReference>
<dbReference type="Proteomes" id="UP000198908">
    <property type="component" value="Unassembled WGS sequence"/>
</dbReference>
<proteinExistence type="predicted"/>
<dbReference type="SUPFAM" id="SSF100920">
    <property type="entry name" value="Heat shock protein 70kD (HSP70), peptide-binding domain"/>
    <property type="match status" value="1"/>
</dbReference>
<accession>A0A1G7D6K4</accession>
<reference evidence="4" key="1">
    <citation type="submission" date="2016-09" db="EMBL/GenBank/DDBJ databases">
        <authorList>
            <person name="Varghese N."/>
            <person name="Submissions S."/>
        </authorList>
    </citation>
    <scope>NUCLEOTIDE SEQUENCE [LARGE SCALE GENOMIC DNA]</scope>
    <source>
        <strain evidence="4">TNe-862</strain>
    </source>
</reference>
<protein>
    <submittedName>
        <fullName evidence="3">Molecular chaperone DnaK</fullName>
    </submittedName>
</protein>
<dbReference type="Gene3D" id="2.60.34.10">
    <property type="entry name" value="Substrate Binding Domain Of DNAk, Chain A, domain 1"/>
    <property type="match status" value="1"/>
</dbReference>
<evidence type="ECO:0000313" key="3">
    <source>
        <dbReference type="EMBL" id="SDE47139.1"/>
    </source>
</evidence>
<gene>
    <name evidence="3" type="ORF">SAMN05421548_15312</name>
</gene>
<dbReference type="AlphaFoldDB" id="A0A1G7D6K4"/>
<organism evidence="3 4">
    <name type="scientific">Paraburkholderia lycopersici</name>
    <dbReference type="NCBI Taxonomy" id="416944"/>
    <lineage>
        <taxon>Bacteria</taxon>
        <taxon>Pseudomonadati</taxon>
        <taxon>Pseudomonadota</taxon>
        <taxon>Betaproteobacteria</taxon>
        <taxon>Burkholderiales</taxon>
        <taxon>Burkholderiaceae</taxon>
        <taxon>Paraburkholderia</taxon>
    </lineage>
</organism>
<sequence>MPKIEVAFDIDASGIVNVSARDSATARAQSIQISDSTRLAEDVKKRMINEAE</sequence>
<dbReference type="GO" id="GO:0005524">
    <property type="term" value="F:ATP binding"/>
    <property type="evidence" value="ECO:0007669"/>
    <property type="project" value="UniProtKB-KW"/>
</dbReference>
<keyword evidence="2" id="KW-0067">ATP-binding</keyword>
<dbReference type="GO" id="GO:0140662">
    <property type="term" value="F:ATP-dependent protein folding chaperone"/>
    <property type="evidence" value="ECO:0007669"/>
    <property type="project" value="InterPro"/>
</dbReference>
<dbReference type="InterPro" id="IPR029047">
    <property type="entry name" value="HSP70_peptide-bd_sf"/>
</dbReference>